<dbReference type="Pfam" id="PF25917">
    <property type="entry name" value="BSH_RND"/>
    <property type="match status" value="1"/>
</dbReference>
<dbReference type="PRINTS" id="PR01490">
    <property type="entry name" value="RTXTOXIND"/>
</dbReference>
<dbReference type="Gene3D" id="1.10.287.470">
    <property type="entry name" value="Helix hairpin bin"/>
    <property type="match status" value="1"/>
</dbReference>
<feature type="region of interest" description="Disordered" evidence="2">
    <location>
        <begin position="1"/>
        <end position="27"/>
    </location>
</feature>
<feature type="domain" description="Multidrug resistance protein MdtA-like barrel-sandwich hybrid" evidence="4">
    <location>
        <begin position="76"/>
        <end position="272"/>
    </location>
</feature>
<feature type="transmembrane region" description="Helical" evidence="3">
    <location>
        <begin position="37"/>
        <end position="55"/>
    </location>
</feature>
<comment type="caution">
    <text evidence="6">The sequence shown here is derived from an EMBL/GenBank/DDBJ whole genome shotgun (WGS) entry which is preliminary data.</text>
</comment>
<dbReference type="InterPro" id="IPR058625">
    <property type="entry name" value="MdtA-like_BSH"/>
</dbReference>
<dbReference type="InterPro" id="IPR050739">
    <property type="entry name" value="MFP"/>
</dbReference>
<feature type="domain" description="p-hydroxybenzoic acid efflux pump subunit AaeA-like beta-barrel" evidence="5">
    <location>
        <begin position="277"/>
        <end position="369"/>
    </location>
</feature>
<evidence type="ECO:0000313" key="7">
    <source>
        <dbReference type="Proteomes" id="UP000032305"/>
    </source>
</evidence>
<name>A0A0A1W323_9SPHN</name>
<evidence type="ECO:0000256" key="3">
    <source>
        <dbReference type="SAM" id="Phobius"/>
    </source>
</evidence>
<gene>
    <name evidence="6" type="ORF">SP5_010_00280</name>
</gene>
<dbReference type="PANTHER" id="PTHR30386:SF24">
    <property type="entry name" value="MULTIDRUG RESISTANCE EFFLUX PUMP"/>
    <property type="match status" value="1"/>
</dbReference>
<evidence type="ECO:0000256" key="1">
    <source>
        <dbReference type="SAM" id="Coils"/>
    </source>
</evidence>
<evidence type="ECO:0000259" key="5">
    <source>
        <dbReference type="Pfam" id="PF25963"/>
    </source>
</evidence>
<evidence type="ECO:0000256" key="2">
    <source>
        <dbReference type="SAM" id="MobiDB-lite"/>
    </source>
</evidence>
<dbReference type="EMBL" id="BBPI01000010">
    <property type="protein sequence ID" value="GAL99737.1"/>
    <property type="molecule type" value="Genomic_DNA"/>
</dbReference>
<keyword evidence="1" id="KW-0175">Coiled coil</keyword>
<keyword evidence="3" id="KW-0472">Membrane</keyword>
<accession>A0A0A1W323</accession>
<dbReference type="GO" id="GO:0055085">
    <property type="term" value="P:transmembrane transport"/>
    <property type="evidence" value="ECO:0007669"/>
    <property type="project" value="InterPro"/>
</dbReference>
<feature type="coiled-coil region" evidence="1">
    <location>
        <begin position="130"/>
        <end position="237"/>
    </location>
</feature>
<keyword evidence="3" id="KW-1133">Transmembrane helix</keyword>
<evidence type="ECO:0000259" key="4">
    <source>
        <dbReference type="Pfam" id="PF25917"/>
    </source>
</evidence>
<dbReference type="Gene3D" id="2.40.50.100">
    <property type="match status" value="1"/>
</dbReference>
<dbReference type="SUPFAM" id="SSF111369">
    <property type="entry name" value="HlyD-like secretion proteins"/>
    <property type="match status" value="2"/>
</dbReference>
<dbReference type="AlphaFoldDB" id="A0A0A1W323"/>
<dbReference type="eggNOG" id="COG1566">
    <property type="taxonomic scope" value="Bacteria"/>
</dbReference>
<dbReference type="InterPro" id="IPR058634">
    <property type="entry name" value="AaeA-lik-b-barrel"/>
</dbReference>
<dbReference type="RefSeq" id="WP_084220529.1">
    <property type="nucleotide sequence ID" value="NZ_BBPI01000010.1"/>
</dbReference>
<organism evidence="6 7">
    <name type="scientific">Sphingomonas parapaucimobilis NBRC 15100</name>
    <dbReference type="NCBI Taxonomy" id="1219049"/>
    <lineage>
        <taxon>Bacteria</taxon>
        <taxon>Pseudomonadati</taxon>
        <taxon>Pseudomonadota</taxon>
        <taxon>Alphaproteobacteria</taxon>
        <taxon>Sphingomonadales</taxon>
        <taxon>Sphingomonadaceae</taxon>
        <taxon>Sphingomonas</taxon>
    </lineage>
</organism>
<evidence type="ECO:0000313" key="6">
    <source>
        <dbReference type="EMBL" id="GAL99737.1"/>
    </source>
</evidence>
<dbReference type="Proteomes" id="UP000032305">
    <property type="component" value="Unassembled WGS sequence"/>
</dbReference>
<protein>
    <submittedName>
        <fullName evidence="6">Uncharacterized protein</fullName>
    </submittedName>
</protein>
<dbReference type="PANTHER" id="PTHR30386">
    <property type="entry name" value="MEMBRANE FUSION SUBUNIT OF EMRAB-TOLC MULTIDRUG EFFLUX PUMP"/>
    <property type="match status" value="1"/>
</dbReference>
<reference evidence="6 7" key="1">
    <citation type="submission" date="2014-11" db="EMBL/GenBank/DDBJ databases">
        <title>Whole genome shotgun sequence of Sphingomonas parapaucimobilis NBRC 15100.</title>
        <authorList>
            <person name="Katano-Makiyama Y."/>
            <person name="Hosoyama A."/>
            <person name="Hashimoto M."/>
            <person name="Hosoyama Y."/>
            <person name="Noguchi M."/>
            <person name="Numata M."/>
            <person name="Tsuchikane K."/>
            <person name="Hirakata S."/>
            <person name="Uohara A."/>
            <person name="Shimodaira J."/>
            <person name="Ohji S."/>
            <person name="Ichikawa N."/>
            <person name="Kimura A."/>
            <person name="Yamazoe A."/>
            <person name="Fujita N."/>
        </authorList>
    </citation>
    <scope>NUCLEOTIDE SEQUENCE [LARGE SCALE GENOMIC DNA]</scope>
    <source>
        <strain evidence="6 7">NBRC 15100</strain>
    </source>
</reference>
<proteinExistence type="predicted"/>
<dbReference type="Pfam" id="PF25963">
    <property type="entry name" value="Beta-barrel_AAEA"/>
    <property type="match status" value="1"/>
</dbReference>
<keyword evidence="7" id="KW-1185">Reference proteome</keyword>
<sequence length="398" mass="42393">MADANQVNEGQDAERDDADATEDKTPVSPAKKRRIRIILLVVAAVAVIGGVFWYANYKSVGQYMQTTNDAFIQADAVTVAPKVSGYVDKVFVAENQNVQAGQPLLQIDTRDYQAQTAQIQAQIGVARANAEGVQAQIKEQQAAIDRAEADLRAAQSDAVFAQAEVVRYTPLAASGAESRERLSQLQNQARQANAKVAAASAALAASRRRIGTLDAQVQQARSQGQAAKAQLDAAEVNLGSTTIRASIGGRVGNKTVRVGQFLQAGTRTMSIVPVNQLYINANFKETQLGLMRPGQPVKIDVDALPGVEIKGHVESVAPGTGAQFSLLPPQNATGNFTKIVQRVPVRIAVDADAQTRALMVPGMSVEVTVDTRSAKGALKHIAEQQDQHNEARQGAQGR</sequence>
<keyword evidence="3" id="KW-0812">Transmembrane</keyword>
<dbReference type="Gene3D" id="2.40.30.170">
    <property type="match status" value="1"/>
</dbReference>